<evidence type="ECO:0000313" key="5">
    <source>
        <dbReference type="Proteomes" id="UP000053097"/>
    </source>
</evidence>
<feature type="transmembrane region" description="Helical" evidence="2">
    <location>
        <begin position="56"/>
        <end position="76"/>
    </location>
</feature>
<keyword evidence="2" id="KW-0812">Transmembrane</keyword>
<proteinExistence type="predicted"/>
<feature type="domain" description="Mutator-like transposase" evidence="3">
    <location>
        <begin position="78"/>
        <end position="415"/>
    </location>
</feature>
<sequence>MDKKGRKDARTRADRQKKRQFRGNQHTAEQDSEFTSTSAKKLQTAKDINFPVSNEFGYCILNFFAVFSTIASLVIIKNCKRNMQFSQTPNRGLGFKIYVKCSCNEVYIDSSPFINNAYEINRRIVFVLRICGVGREGLNLFCSLMDICQGIAANTYYACLENIYVAASAVYSCILKEAIEEEKEKNKEAGNIETHLTVSGDGTWKKRGFSSLFGVSTLVGKYSNKVVDAMIKSSFCQACNLWNNKKDDNIAEYNEWYETHEETCSRNHEGSAGKMEIDAITEMFVRSKEKHGVLYVKYIGDGDSKTFRGILNVDPYAEDEITVIKKECVGHAEKRMGTRLRNAKKHNKGIVGKGAGKLTDKMIGELTTYYGLAIRRHPDSVEEMRKAIWATYYHKSSSDNKPQHQNCPPGEESWCKWSKAEAEGTLASFHHANPPLTDQVLEIIKPIYEDLSSDELLERCLGAETQNNNESLNSLIWTFAPKHLHVGVKVVEIATFLAVIIFNKGFMPILKVMNVMGVNIGQQAMMYANSRNEARITRSERRSTNFSRDQRMNRREERSALQDFYEQEEGPLYGPG</sequence>
<organism evidence="4 5">
    <name type="scientific">Ooceraea biroi</name>
    <name type="common">Clonal raider ant</name>
    <name type="synonym">Cerapachys biroi</name>
    <dbReference type="NCBI Taxonomy" id="2015173"/>
    <lineage>
        <taxon>Eukaryota</taxon>
        <taxon>Metazoa</taxon>
        <taxon>Ecdysozoa</taxon>
        <taxon>Arthropoda</taxon>
        <taxon>Hexapoda</taxon>
        <taxon>Insecta</taxon>
        <taxon>Pterygota</taxon>
        <taxon>Neoptera</taxon>
        <taxon>Endopterygota</taxon>
        <taxon>Hymenoptera</taxon>
        <taxon>Apocrita</taxon>
        <taxon>Aculeata</taxon>
        <taxon>Formicoidea</taxon>
        <taxon>Formicidae</taxon>
        <taxon>Dorylinae</taxon>
        <taxon>Ooceraea</taxon>
    </lineage>
</organism>
<evidence type="ECO:0000256" key="1">
    <source>
        <dbReference type="SAM" id="MobiDB-lite"/>
    </source>
</evidence>
<dbReference type="OMA" id="QFRGNQH"/>
<evidence type="ECO:0000256" key="2">
    <source>
        <dbReference type="SAM" id="Phobius"/>
    </source>
</evidence>
<dbReference type="Pfam" id="PF20700">
    <property type="entry name" value="Mutator"/>
    <property type="match status" value="1"/>
</dbReference>
<accession>A0A026WDM7</accession>
<protein>
    <recommendedName>
        <fullName evidence="3">Mutator-like transposase domain-containing protein</fullName>
    </recommendedName>
</protein>
<feature type="compositionally biased region" description="Basic and acidic residues" evidence="1">
    <location>
        <begin position="1"/>
        <end position="14"/>
    </location>
</feature>
<dbReference type="PANTHER" id="PTHR33309">
    <property type="entry name" value="KERATIN, ULTRA HIGH-SULFUR MATRIX PROTEIN-LIKE"/>
    <property type="match status" value="1"/>
</dbReference>
<dbReference type="PANTHER" id="PTHR33309:SF3">
    <property type="entry name" value="CCHC-TYPE DOMAIN-CONTAINING PROTEIN"/>
    <property type="match status" value="1"/>
</dbReference>
<name>A0A026WDM7_OOCBI</name>
<gene>
    <name evidence="4" type="ORF">X777_06002</name>
</gene>
<dbReference type="InterPro" id="IPR049012">
    <property type="entry name" value="Mutator_transp_dom"/>
</dbReference>
<keyword evidence="2" id="KW-1133">Transmembrane helix</keyword>
<evidence type="ECO:0000313" key="4">
    <source>
        <dbReference type="EMBL" id="EZA54152.1"/>
    </source>
</evidence>
<dbReference type="Proteomes" id="UP000053097">
    <property type="component" value="Unassembled WGS sequence"/>
</dbReference>
<keyword evidence="2" id="KW-0472">Membrane</keyword>
<dbReference type="OrthoDB" id="10060618at2759"/>
<keyword evidence="5" id="KW-1185">Reference proteome</keyword>
<dbReference type="AlphaFoldDB" id="A0A026WDM7"/>
<evidence type="ECO:0000259" key="3">
    <source>
        <dbReference type="Pfam" id="PF20700"/>
    </source>
</evidence>
<dbReference type="EMBL" id="KK107260">
    <property type="protein sequence ID" value="EZA54152.1"/>
    <property type="molecule type" value="Genomic_DNA"/>
</dbReference>
<feature type="region of interest" description="Disordered" evidence="1">
    <location>
        <begin position="1"/>
        <end position="35"/>
    </location>
</feature>
<feature type="compositionally biased region" description="Polar residues" evidence="1">
    <location>
        <begin position="22"/>
        <end position="35"/>
    </location>
</feature>
<feature type="region of interest" description="Disordered" evidence="1">
    <location>
        <begin position="533"/>
        <end position="576"/>
    </location>
</feature>
<reference evidence="4 5" key="1">
    <citation type="journal article" date="2014" name="Curr. Biol.">
        <title>The genome of the clonal raider ant Cerapachys biroi.</title>
        <authorList>
            <person name="Oxley P.R."/>
            <person name="Ji L."/>
            <person name="Fetter-Pruneda I."/>
            <person name="McKenzie S.K."/>
            <person name="Li C."/>
            <person name="Hu H."/>
            <person name="Zhang G."/>
            <person name="Kronauer D.J."/>
        </authorList>
    </citation>
    <scope>NUCLEOTIDE SEQUENCE [LARGE SCALE GENOMIC DNA]</scope>
</reference>
<feature type="compositionally biased region" description="Basic and acidic residues" evidence="1">
    <location>
        <begin position="533"/>
        <end position="560"/>
    </location>
</feature>